<name>A0ABV0G1X4_9BURK</name>
<comment type="cofactor">
    <cofactor evidence="2">
        <name>Mg(2+)</name>
        <dbReference type="ChEBI" id="CHEBI:18420"/>
    </cofactor>
</comment>
<comment type="caution">
    <text evidence="10">The sequence shown here is derived from an EMBL/GenBank/DDBJ whole genome shotgun (WGS) entry which is preliminary data.</text>
</comment>
<reference evidence="10 11" key="1">
    <citation type="submission" date="2024-05" db="EMBL/GenBank/DDBJ databases">
        <title>Roseateles sp. DJS-2-20 16S ribosomal RNA gene Genome sequencing and assembly.</title>
        <authorList>
            <person name="Woo H."/>
        </authorList>
    </citation>
    <scope>NUCLEOTIDE SEQUENCE [LARGE SCALE GENOMIC DNA]</scope>
    <source>
        <strain evidence="10 11">DJS-2-20</strain>
    </source>
</reference>
<dbReference type="InterPro" id="IPR013342">
    <property type="entry name" value="Mandelate_racemase_C"/>
</dbReference>
<dbReference type="SUPFAM" id="SSF51604">
    <property type="entry name" value="Enolase C-terminal domain-like"/>
    <property type="match status" value="1"/>
</dbReference>
<dbReference type="CDD" id="cd03323">
    <property type="entry name" value="D-glucarate_dehydratase"/>
    <property type="match status" value="1"/>
</dbReference>
<dbReference type="InterPro" id="IPR034593">
    <property type="entry name" value="DgoD-like"/>
</dbReference>
<evidence type="ECO:0000256" key="1">
    <source>
        <dbReference type="ARBA" id="ARBA00001426"/>
    </source>
</evidence>
<dbReference type="PANTHER" id="PTHR48080:SF4">
    <property type="entry name" value="GLUCARATE DEHYDRATASE"/>
    <property type="match status" value="1"/>
</dbReference>
<dbReference type="Gene3D" id="3.20.20.120">
    <property type="entry name" value="Enolase-like C-terminal domain"/>
    <property type="match status" value="1"/>
</dbReference>
<dbReference type="InterPro" id="IPR036849">
    <property type="entry name" value="Enolase-like_C_sf"/>
</dbReference>
<dbReference type="InterPro" id="IPR029065">
    <property type="entry name" value="Enolase_C-like"/>
</dbReference>
<dbReference type="SUPFAM" id="SSF54826">
    <property type="entry name" value="Enolase N-terminal domain-like"/>
    <property type="match status" value="1"/>
</dbReference>
<dbReference type="PANTHER" id="PTHR48080">
    <property type="entry name" value="D-GALACTONATE DEHYDRATASE-RELATED"/>
    <property type="match status" value="1"/>
</dbReference>
<dbReference type="EMBL" id="JBDPZD010000002">
    <property type="protein sequence ID" value="MEO3691727.1"/>
    <property type="molecule type" value="Genomic_DNA"/>
</dbReference>
<evidence type="ECO:0000256" key="3">
    <source>
        <dbReference type="ARBA" id="ARBA00005183"/>
    </source>
</evidence>
<comment type="catalytic activity">
    <reaction evidence="1">
        <text>D-glucarate = 5-dehydro-4-deoxy-D-glucarate + H2O</text>
        <dbReference type="Rhea" id="RHEA:14573"/>
        <dbReference type="ChEBI" id="CHEBI:15377"/>
        <dbReference type="ChEBI" id="CHEBI:30612"/>
        <dbReference type="ChEBI" id="CHEBI:42819"/>
        <dbReference type="EC" id="4.2.1.40"/>
    </reaction>
</comment>
<evidence type="ECO:0000313" key="10">
    <source>
        <dbReference type="EMBL" id="MEO3691727.1"/>
    </source>
</evidence>
<dbReference type="Proteomes" id="UP001495147">
    <property type="component" value="Unassembled WGS sequence"/>
</dbReference>
<dbReference type="SFLD" id="SFLDS00001">
    <property type="entry name" value="Enolase"/>
    <property type="match status" value="1"/>
</dbReference>
<dbReference type="InterPro" id="IPR034598">
    <property type="entry name" value="GlucD-like"/>
</dbReference>
<dbReference type="Gene3D" id="3.30.390.10">
    <property type="entry name" value="Enolase-like, N-terminal domain"/>
    <property type="match status" value="1"/>
</dbReference>
<dbReference type="Pfam" id="PF13378">
    <property type="entry name" value="MR_MLE_C"/>
    <property type="match status" value="1"/>
</dbReference>
<dbReference type="EC" id="4.2.1.40" evidence="5"/>
<protein>
    <recommendedName>
        <fullName evidence="5">glucarate dehydratase</fullName>
        <ecNumber evidence="5">4.2.1.40</ecNumber>
    </recommendedName>
</protein>
<comment type="similarity">
    <text evidence="4">Belongs to the mandelate racemase/muconate lactonizing enzyme family. GlucD subfamily.</text>
</comment>
<evidence type="ECO:0000256" key="7">
    <source>
        <dbReference type="ARBA" id="ARBA00022842"/>
    </source>
</evidence>
<dbReference type="SFLD" id="SFLDG00055">
    <property type="entry name" value="glucarate_dehydratase"/>
    <property type="match status" value="1"/>
</dbReference>
<feature type="domain" description="Mandelate racemase/muconate lactonizing enzyme C-terminal" evidence="9">
    <location>
        <begin position="176"/>
        <end position="270"/>
    </location>
</feature>
<keyword evidence="11" id="KW-1185">Reference proteome</keyword>
<evidence type="ECO:0000259" key="9">
    <source>
        <dbReference type="SMART" id="SM00922"/>
    </source>
</evidence>
<accession>A0ABV0G1X4</accession>
<evidence type="ECO:0000256" key="8">
    <source>
        <dbReference type="ARBA" id="ARBA00023239"/>
    </source>
</evidence>
<keyword evidence="8" id="KW-0456">Lyase</keyword>
<evidence type="ECO:0000313" key="11">
    <source>
        <dbReference type="Proteomes" id="UP001495147"/>
    </source>
</evidence>
<evidence type="ECO:0000256" key="5">
    <source>
        <dbReference type="ARBA" id="ARBA00011973"/>
    </source>
</evidence>
<sequence length="430" mass="47063">MKALNEWRITQMRVTPIAFRDPPLLNAVGIHEPYALRSIVELETNDGLVGIAETYGDEGMLKALETARELIEGFSPFDLNGMDERVKHGVKATKSAGFEMNLAPGSHGAKNAAKVMAAFEGAMLDLIGQRLGAPVCDVLGGAVRDSVPYSAYLFFKYAEHIEKPYAPDAWGEGISPEQIVAQARRMRELYGFGSIKLKGGVFDPAHEVACMAALAKAFPGVPLRLDPNANWTLETSIKHAPALNSLLEYYEDPTPTLDGMNELAKHTTLPLATNMVVTSFEELKQSVRYPGRGPVQVVLSDHHYWGGLRATQTLARICDTFGLGVSMHSNSHLAPSLIAMTHLAAAVPNLSYACDTHYPWQEEEVAAEGRVKFVNGSVTVPRTPGLGVTLDREALRTLNEQYKSCGIRTRNDTAEMKKYDPSFTGKSPRY</sequence>
<evidence type="ECO:0000256" key="4">
    <source>
        <dbReference type="ARBA" id="ARBA00009938"/>
    </source>
</evidence>
<keyword evidence="7" id="KW-0460">Magnesium</keyword>
<organism evidence="10 11">
    <name type="scientific">Roseateles paludis</name>
    <dbReference type="NCBI Taxonomy" id="3145238"/>
    <lineage>
        <taxon>Bacteria</taxon>
        <taxon>Pseudomonadati</taxon>
        <taxon>Pseudomonadota</taxon>
        <taxon>Betaproteobacteria</taxon>
        <taxon>Burkholderiales</taxon>
        <taxon>Sphaerotilaceae</taxon>
        <taxon>Roseateles</taxon>
    </lineage>
</organism>
<gene>
    <name evidence="10" type="ORF">ABDJ85_09620</name>
</gene>
<keyword evidence="6" id="KW-0479">Metal-binding</keyword>
<dbReference type="RefSeq" id="WP_347704541.1">
    <property type="nucleotide sequence ID" value="NZ_JBDPZD010000002.1"/>
</dbReference>
<proteinExistence type="inferred from homology"/>
<comment type="pathway">
    <text evidence="3">Carbohydrate acid metabolism; D-glucarate degradation; 2,5-dioxopentanoate from D-glucarate: step 1/2.</text>
</comment>
<dbReference type="SMART" id="SM00922">
    <property type="entry name" value="MR_MLE"/>
    <property type="match status" value="1"/>
</dbReference>
<evidence type="ECO:0000256" key="6">
    <source>
        <dbReference type="ARBA" id="ARBA00022723"/>
    </source>
</evidence>
<dbReference type="InterPro" id="IPR029017">
    <property type="entry name" value="Enolase-like_N"/>
</dbReference>
<evidence type="ECO:0000256" key="2">
    <source>
        <dbReference type="ARBA" id="ARBA00001946"/>
    </source>
</evidence>